<keyword evidence="1" id="KW-0812">Transmembrane</keyword>
<dbReference type="EMBL" id="FN595243">
    <property type="protein sequence ID" value="CBI22589.3"/>
    <property type="molecule type" value="Genomic_DNA"/>
</dbReference>
<evidence type="ECO:0000256" key="1">
    <source>
        <dbReference type="SAM" id="Phobius"/>
    </source>
</evidence>
<reference evidence="3" key="1">
    <citation type="journal article" date="2007" name="Nature">
        <title>The grapevine genome sequence suggests ancestral hexaploidization in major angiosperm phyla.</title>
        <authorList>
            <consortium name="The French-Italian Public Consortium for Grapevine Genome Characterization."/>
            <person name="Jaillon O."/>
            <person name="Aury J.-M."/>
            <person name="Noel B."/>
            <person name="Policriti A."/>
            <person name="Clepet C."/>
            <person name="Casagrande A."/>
            <person name="Choisne N."/>
            <person name="Aubourg S."/>
            <person name="Vitulo N."/>
            <person name="Jubin C."/>
            <person name="Vezzi A."/>
            <person name="Legeai F."/>
            <person name="Hugueney P."/>
            <person name="Dasilva C."/>
            <person name="Horner D."/>
            <person name="Mica E."/>
            <person name="Jublot D."/>
            <person name="Poulain J."/>
            <person name="Bruyere C."/>
            <person name="Billault A."/>
            <person name="Segurens B."/>
            <person name="Gouyvenoux M."/>
            <person name="Ugarte E."/>
            <person name="Cattonaro F."/>
            <person name="Anthouard V."/>
            <person name="Vico V."/>
            <person name="Del Fabbro C."/>
            <person name="Alaux M."/>
            <person name="Di Gaspero G."/>
            <person name="Dumas V."/>
            <person name="Felice N."/>
            <person name="Paillard S."/>
            <person name="Juman I."/>
            <person name="Moroldo M."/>
            <person name="Scalabrin S."/>
            <person name="Canaguier A."/>
            <person name="Le Clainche I."/>
            <person name="Malacrida G."/>
            <person name="Durand E."/>
            <person name="Pesole G."/>
            <person name="Laucou V."/>
            <person name="Chatelet P."/>
            <person name="Merdinoglu D."/>
            <person name="Delledonne M."/>
            <person name="Pezzotti M."/>
            <person name="Lecharny A."/>
            <person name="Scarpelli C."/>
            <person name="Artiguenave F."/>
            <person name="Pe M.E."/>
            <person name="Valle G."/>
            <person name="Morgante M."/>
            <person name="Caboche M."/>
            <person name="Adam-Blondon A.-F."/>
            <person name="Weissenbach J."/>
            <person name="Quetier F."/>
            <person name="Wincker P."/>
        </authorList>
    </citation>
    <scope>NUCLEOTIDE SEQUENCE [LARGE SCALE GENOMIC DNA]</scope>
    <source>
        <strain evidence="3">cv. Pinot noir / PN40024</strain>
    </source>
</reference>
<gene>
    <name evidence="2" type="ordered locus">VIT_16s0050g02040</name>
</gene>
<evidence type="ECO:0000313" key="3">
    <source>
        <dbReference type="Proteomes" id="UP000009183"/>
    </source>
</evidence>
<dbReference type="Proteomes" id="UP000009183">
    <property type="component" value="Chromosome 16"/>
</dbReference>
<feature type="transmembrane region" description="Helical" evidence="1">
    <location>
        <begin position="147"/>
        <end position="174"/>
    </location>
</feature>
<sequence>MTCTRTINDHNHIPITSCEGSNNHVSSSQAYTYALIGRGKVARDIQSSCTLGTTVVTGKFEAVSEPRKSTSMSDLQEILLMGLELSFLYFRCGKCKGGLSFCEPNFKDSSIICDEYWTDGRNWLSKLKDDVLIPMINFFSKAFGDCFLSFLFLFFFLIELSICFCFLVLLSMIIETLLIDNKNHNSYTLNISRSEFYVFSC</sequence>
<dbReference type="HOGENOM" id="CLU_1362535_0_0_1"/>
<evidence type="ECO:0000313" key="2">
    <source>
        <dbReference type="EMBL" id="CBI22589.3"/>
    </source>
</evidence>
<dbReference type="InParanoid" id="E0CUN9"/>
<accession>E0CUN9</accession>
<keyword evidence="1" id="KW-0472">Membrane</keyword>
<dbReference type="AlphaFoldDB" id="E0CUN9"/>
<dbReference type="PaxDb" id="29760-VIT_16s0050g02040.t01"/>
<keyword evidence="3" id="KW-1185">Reference proteome</keyword>
<name>E0CUN9_VITVI</name>
<keyword evidence="1" id="KW-1133">Transmembrane helix</keyword>
<protein>
    <submittedName>
        <fullName evidence="2">Uncharacterized protein</fullName>
    </submittedName>
</protein>
<proteinExistence type="predicted"/>
<organism evidence="2 3">
    <name type="scientific">Vitis vinifera</name>
    <name type="common">Grape</name>
    <dbReference type="NCBI Taxonomy" id="29760"/>
    <lineage>
        <taxon>Eukaryota</taxon>
        <taxon>Viridiplantae</taxon>
        <taxon>Streptophyta</taxon>
        <taxon>Embryophyta</taxon>
        <taxon>Tracheophyta</taxon>
        <taxon>Spermatophyta</taxon>
        <taxon>Magnoliopsida</taxon>
        <taxon>eudicotyledons</taxon>
        <taxon>Gunneridae</taxon>
        <taxon>Pentapetalae</taxon>
        <taxon>rosids</taxon>
        <taxon>Vitales</taxon>
        <taxon>Vitaceae</taxon>
        <taxon>Viteae</taxon>
        <taxon>Vitis</taxon>
    </lineage>
</organism>